<comment type="caution">
    <text evidence="2">The sequence shown here is derived from an EMBL/GenBank/DDBJ whole genome shotgun (WGS) entry which is preliminary data.</text>
</comment>
<feature type="compositionally biased region" description="Polar residues" evidence="1">
    <location>
        <begin position="10"/>
        <end position="23"/>
    </location>
</feature>
<feature type="compositionally biased region" description="Polar residues" evidence="1">
    <location>
        <begin position="167"/>
        <end position="223"/>
    </location>
</feature>
<feature type="region of interest" description="Disordered" evidence="1">
    <location>
        <begin position="1"/>
        <end position="101"/>
    </location>
</feature>
<feature type="compositionally biased region" description="Polar residues" evidence="1">
    <location>
        <begin position="62"/>
        <end position="92"/>
    </location>
</feature>
<gene>
    <name evidence="2" type="ORF">Agabi119p4_3610</name>
</gene>
<dbReference type="EMBL" id="JABXXO010000005">
    <property type="protein sequence ID" value="KAF7777538.1"/>
    <property type="molecule type" value="Genomic_DNA"/>
</dbReference>
<evidence type="ECO:0000313" key="2">
    <source>
        <dbReference type="EMBL" id="KAF7777538.1"/>
    </source>
</evidence>
<evidence type="ECO:0000256" key="1">
    <source>
        <dbReference type="SAM" id="MobiDB-lite"/>
    </source>
</evidence>
<feature type="region of interest" description="Disordered" evidence="1">
    <location>
        <begin position="167"/>
        <end position="319"/>
    </location>
</feature>
<evidence type="ECO:0000313" key="3">
    <source>
        <dbReference type="Proteomes" id="UP000629468"/>
    </source>
</evidence>
<feature type="compositionally biased region" description="Polar residues" evidence="1">
    <location>
        <begin position="35"/>
        <end position="54"/>
    </location>
</feature>
<proteinExistence type="predicted"/>
<sequence>MAYPPGSTYPIRQSSQYQQSLHTNYPVDQYPPQDFSHQSQATLSQPDSFSQDSSTHQDFHQQDSYPQSFQPIPHQNSFSEQTSFNQSASQAHHNPPIQPPQLHPQLIQQQRLQYPQPLSQHQQQQQHQQQHHHHQQQPYPLQIQQPQAQFPQQHVQASYPLRSHQPFQDSQYAQSSSSTHQGSYTQASQQSSYPPQLQNSPVQLDQYSHFNQATPPNTHSPESSLVHAGQFSSQANQPPSAFAQQARQQQYTQFLQTHSIQQAQQQSTRNASQSTPSIQRPTLSQPPNPLGSQTLPYQSPQQPRPRQEPISKTKAQHSSGNVAGTYQLFFTGRDDPRGCMLIGEDTKPVHLAFETQENNLGRSVQTFVYRNDNELCAILDWGTGGFLGNVKIGSRQFPMSQLVTRGSTNNARGFTSSENENVRFEWRRMREDMAAYDLFMLPDTRIALFRKYNNQNTPVGPTHGLIQYTFSKDILLLEALLSLLLNRWIDMHGIQFSG</sequence>
<feature type="region of interest" description="Disordered" evidence="1">
    <location>
        <begin position="113"/>
        <end position="139"/>
    </location>
</feature>
<protein>
    <submittedName>
        <fullName evidence="2">Uncharacterized protein</fullName>
    </submittedName>
</protein>
<name>A0A8H7F518_AGABI</name>
<dbReference type="AlphaFoldDB" id="A0A8H7F518"/>
<dbReference type="Proteomes" id="UP000629468">
    <property type="component" value="Unassembled WGS sequence"/>
</dbReference>
<feature type="compositionally biased region" description="Low complexity" evidence="1">
    <location>
        <begin position="237"/>
        <end position="275"/>
    </location>
</feature>
<organism evidence="2 3">
    <name type="scientific">Agaricus bisporus var. burnettii</name>
    <dbReference type="NCBI Taxonomy" id="192524"/>
    <lineage>
        <taxon>Eukaryota</taxon>
        <taxon>Fungi</taxon>
        <taxon>Dikarya</taxon>
        <taxon>Basidiomycota</taxon>
        <taxon>Agaricomycotina</taxon>
        <taxon>Agaricomycetes</taxon>
        <taxon>Agaricomycetidae</taxon>
        <taxon>Agaricales</taxon>
        <taxon>Agaricineae</taxon>
        <taxon>Agaricaceae</taxon>
        <taxon>Agaricus</taxon>
    </lineage>
</organism>
<reference evidence="2 3" key="1">
    <citation type="journal article" name="Sci. Rep.">
        <title>Telomere-to-telomere assembled and centromere annotated genomes of the two main subspecies of the button mushroom Agaricus bisporus reveal especially polymorphic chromosome ends.</title>
        <authorList>
            <person name="Sonnenberg A.S.M."/>
            <person name="Sedaghat-Telgerd N."/>
            <person name="Lavrijssen B."/>
            <person name="Ohm R.A."/>
            <person name="Hendrickx P.M."/>
            <person name="Scholtmeijer K."/>
            <person name="Baars J.J.P."/>
            <person name="van Peer A."/>
        </authorList>
    </citation>
    <scope>NUCLEOTIDE SEQUENCE [LARGE SCALE GENOMIC DNA]</scope>
    <source>
        <strain evidence="2 3">H119_p4</strain>
    </source>
</reference>
<feature type="compositionally biased region" description="Low complexity" evidence="1">
    <location>
        <begin position="113"/>
        <end position="128"/>
    </location>
</feature>
<accession>A0A8H7F518</accession>